<dbReference type="Proteomes" id="UP000467700">
    <property type="component" value="Unassembled WGS sequence"/>
</dbReference>
<keyword evidence="2" id="KW-1185">Reference proteome</keyword>
<sequence>MDLLIDTYSNCSNDIEVLIYASDTGCLPAHSPAKTSYDPSRYVSLMNPCLWIYASIVSSTMLRRQAFSRVVTSGGWLRGRPRRWAGQTVKEGYDVEEENRSYRCYVNPGTCRPILRGHEESCTQKGMADEIDVALTKIRMRRHTSIEQLVVSLVEHSELDVIPKLVIHETRTRCHRLPPSLTLCIGLIAPRYARPRSPAAPVAAAVTHSLNEADLVSLPTGDSE</sequence>
<organism evidence="1 2">
    <name type="scientific">Cyclocybe aegerita</name>
    <name type="common">Black poplar mushroom</name>
    <name type="synonym">Agrocybe aegerita</name>
    <dbReference type="NCBI Taxonomy" id="1973307"/>
    <lineage>
        <taxon>Eukaryota</taxon>
        <taxon>Fungi</taxon>
        <taxon>Dikarya</taxon>
        <taxon>Basidiomycota</taxon>
        <taxon>Agaricomycotina</taxon>
        <taxon>Agaricomycetes</taxon>
        <taxon>Agaricomycetidae</taxon>
        <taxon>Agaricales</taxon>
        <taxon>Agaricineae</taxon>
        <taxon>Bolbitiaceae</taxon>
        <taxon>Cyclocybe</taxon>
    </lineage>
</organism>
<dbReference type="AlphaFoldDB" id="A0A8S0XNP3"/>
<protein>
    <submittedName>
        <fullName evidence="1">Uncharacterized protein</fullName>
    </submittedName>
</protein>
<accession>A0A8S0XNP3</accession>
<reference evidence="1 2" key="1">
    <citation type="submission" date="2020-01" db="EMBL/GenBank/DDBJ databases">
        <authorList>
            <person name="Gupta K D."/>
        </authorList>
    </citation>
    <scope>NUCLEOTIDE SEQUENCE [LARGE SCALE GENOMIC DNA]</scope>
</reference>
<name>A0A8S0XNP3_CYCAE</name>
<evidence type="ECO:0000313" key="1">
    <source>
        <dbReference type="EMBL" id="CAA7261297.1"/>
    </source>
</evidence>
<evidence type="ECO:0000313" key="2">
    <source>
        <dbReference type="Proteomes" id="UP000467700"/>
    </source>
</evidence>
<gene>
    <name evidence="1" type="ORF">AAE3_LOCUS3354</name>
</gene>
<comment type="caution">
    <text evidence="1">The sequence shown here is derived from an EMBL/GenBank/DDBJ whole genome shotgun (WGS) entry which is preliminary data.</text>
</comment>
<dbReference type="EMBL" id="CACVBS010000032">
    <property type="protein sequence ID" value="CAA7261297.1"/>
    <property type="molecule type" value="Genomic_DNA"/>
</dbReference>
<proteinExistence type="predicted"/>